<protein>
    <recommendedName>
        <fullName evidence="6">DM10 domain-containing protein</fullName>
    </recommendedName>
</protein>
<dbReference type="InterPro" id="IPR006602">
    <property type="entry name" value="DM10_dom"/>
</dbReference>
<reference evidence="7 8" key="1">
    <citation type="submission" date="2020-02" db="EMBL/GenBank/DDBJ databases">
        <title>Draft genome sequence of Haematococcus lacustris strain NIES-144.</title>
        <authorList>
            <person name="Morimoto D."/>
            <person name="Nakagawa S."/>
            <person name="Yoshida T."/>
            <person name="Sawayama S."/>
        </authorList>
    </citation>
    <scope>NUCLEOTIDE SEQUENCE [LARGE SCALE GENOMIC DNA]</scope>
    <source>
        <strain evidence="7 8">NIES-144</strain>
    </source>
</reference>
<evidence type="ECO:0000313" key="8">
    <source>
        <dbReference type="Proteomes" id="UP000485058"/>
    </source>
</evidence>
<evidence type="ECO:0000313" key="7">
    <source>
        <dbReference type="EMBL" id="GFH12499.1"/>
    </source>
</evidence>
<evidence type="ECO:0000256" key="4">
    <source>
        <dbReference type="ARBA" id="ARBA00023212"/>
    </source>
</evidence>
<name>A0A699Z0N4_HAELA</name>
<gene>
    <name evidence="7" type="ORF">HaLaN_08203</name>
</gene>
<evidence type="ECO:0000256" key="3">
    <source>
        <dbReference type="ARBA" id="ARBA00022490"/>
    </source>
</evidence>
<keyword evidence="4" id="KW-0206">Cytoskeleton</keyword>
<feature type="non-terminal residue" evidence="7">
    <location>
        <position position="1"/>
    </location>
</feature>
<dbReference type="PROSITE" id="PS51336">
    <property type="entry name" value="DM10"/>
    <property type="match status" value="1"/>
</dbReference>
<keyword evidence="3" id="KW-0963">Cytoplasm</keyword>
<keyword evidence="5" id="KW-0966">Cell projection</keyword>
<comment type="caution">
    <text evidence="7">The sequence shown here is derived from an EMBL/GenBank/DDBJ whole genome shotgun (WGS) entry which is preliminary data.</text>
</comment>
<sequence length="154" mass="16628">VSVAVVAQLGSAHSEGAVEPWDLHVGAVIKLLGRRITLRKAKDRATCQWLDAQAAQLLRERAVLQAILCKYRPVGPGSPSPASMQRSEAVDGQHHWARPLGGRTNLRNLLTDIQELSRALRQHQRSLPPLPSLQLIAPGSAGKPVLLSLPALTL</sequence>
<evidence type="ECO:0000259" key="6">
    <source>
        <dbReference type="PROSITE" id="PS51336"/>
    </source>
</evidence>
<organism evidence="7 8">
    <name type="scientific">Haematococcus lacustris</name>
    <name type="common">Green alga</name>
    <name type="synonym">Haematococcus pluvialis</name>
    <dbReference type="NCBI Taxonomy" id="44745"/>
    <lineage>
        <taxon>Eukaryota</taxon>
        <taxon>Viridiplantae</taxon>
        <taxon>Chlorophyta</taxon>
        <taxon>core chlorophytes</taxon>
        <taxon>Chlorophyceae</taxon>
        <taxon>CS clade</taxon>
        <taxon>Chlamydomonadales</taxon>
        <taxon>Haematococcaceae</taxon>
        <taxon>Haematococcus</taxon>
    </lineage>
</organism>
<dbReference type="AlphaFoldDB" id="A0A699Z0N4"/>
<keyword evidence="8" id="KW-1185">Reference proteome</keyword>
<evidence type="ECO:0000256" key="1">
    <source>
        <dbReference type="ARBA" id="ARBA00004138"/>
    </source>
</evidence>
<comment type="subcellular location">
    <subcellularLocation>
        <location evidence="1">Cell projection</location>
        <location evidence="1">Cilium</location>
    </subcellularLocation>
    <subcellularLocation>
        <location evidence="2">Cytoplasm</location>
        <location evidence="2">Cytoskeleton</location>
    </subcellularLocation>
</comment>
<feature type="domain" description="DM10" evidence="6">
    <location>
        <begin position="1"/>
        <end position="54"/>
    </location>
</feature>
<evidence type="ECO:0000256" key="2">
    <source>
        <dbReference type="ARBA" id="ARBA00004245"/>
    </source>
</evidence>
<dbReference type="EMBL" id="BLLF01000510">
    <property type="protein sequence ID" value="GFH12499.1"/>
    <property type="molecule type" value="Genomic_DNA"/>
</dbReference>
<dbReference type="Proteomes" id="UP000485058">
    <property type="component" value="Unassembled WGS sequence"/>
</dbReference>
<dbReference type="GO" id="GO:0005856">
    <property type="term" value="C:cytoskeleton"/>
    <property type="evidence" value="ECO:0007669"/>
    <property type="project" value="UniProtKB-SubCell"/>
</dbReference>
<evidence type="ECO:0000256" key="5">
    <source>
        <dbReference type="ARBA" id="ARBA00023273"/>
    </source>
</evidence>
<proteinExistence type="predicted"/>
<accession>A0A699Z0N4</accession>
<dbReference type="GO" id="GO:0005929">
    <property type="term" value="C:cilium"/>
    <property type="evidence" value="ECO:0007669"/>
    <property type="project" value="UniProtKB-SubCell"/>
</dbReference>